<keyword evidence="1" id="KW-0732">Signal</keyword>
<dbReference type="InterPro" id="IPR007372">
    <property type="entry name" value="Lipid/polyisoprenoid-bd_YceI"/>
</dbReference>
<dbReference type="Pfam" id="PF04264">
    <property type="entry name" value="YceI"/>
    <property type="match status" value="1"/>
</dbReference>
<organism evidence="3 4">
    <name type="scientific">Fulvimonas soli</name>
    <dbReference type="NCBI Taxonomy" id="155197"/>
    <lineage>
        <taxon>Bacteria</taxon>
        <taxon>Pseudomonadati</taxon>
        <taxon>Pseudomonadota</taxon>
        <taxon>Gammaproteobacteria</taxon>
        <taxon>Lysobacterales</taxon>
        <taxon>Rhodanobacteraceae</taxon>
        <taxon>Fulvimonas</taxon>
    </lineage>
</organism>
<dbReference type="SMART" id="SM00867">
    <property type="entry name" value="YceI"/>
    <property type="match status" value="1"/>
</dbReference>
<dbReference type="Proteomes" id="UP000245812">
    <property type="component" value="Unassembled WGS sequence"/>
</dbReference>
<name>A0A316I7N1_9GAMM</name>
<keyword evidence="4" id="KW-1185">Reference proteome</keyword>
<dbReference type="EMBL" id="QGHC01000005">
    <property type="protein sequence ID" value="PWK88509.1"/>
    <property type="molecule type" value="Genomic_DNA"/>
</dbReference>
<reference evidence="3 4" key="1">
    <citation type="submission" date="2018-05" db="EMBL/GenBank/DDBJ databases">
        <title>Genomic Encyclopedia of Type Strains, Phase IV (KMG-IV): sequencing the most valuable type-strain genomes for metagenomic binning, comparative biology and taxonomic classification.</title>
        <authorList>
            <person name="Goeker M."/>
        </authorList>
    </citation>
    <scope>NUCLEOTIDE SEQUENCE [LARGE SCALE GENOMIC DNA]</scope>
    <source>
        <strain evidence="3 4">DSM 14263</strain>
    </source>
</reference>
<dbReference type="InterPro" id="IPR036761">
    <property type="entry name" value="TTHA0802/YceI-like_sf"/>
</dbReference>
<protein>
    <submittedName>
        <fullName evidence="3">Polyisoprenoid-binding protein YceI</fullName>
    </submittedName>
</protein>
<evidence type="ECO:0000313" key="3">
    <source>
        <dbReference type="EMBL" id="PWK88509.1"/>
    </source>
</evidence>
<feature type="signal peptide" evidence="1">
    <location>
        <begin position="1"/>
        <end position="24"/>
    </location>
</feature>
<dbReference type="AlphaFoldDB" id="A0A316I7N1"/>
<feature type="domain" description="Lipid/polyisoprenoid-binding YceI-like" evidence="2">
    <location>
        <begin position="28"/>
        <end position="193"/>
    </location>
</feature>
<dbReference type="PANTHER" id="PTHR34406">
    <property type="entry name" value="PROTEIN YCEI"/>
    <property type="match status" value="1"/>
</dbReference>
<comment type="caution">
    <text evidence="3">The sequence shown here is derived from an EMBL/GenBank/DDBJ whole genome shotgun (WGS) entry which is preliminary data.</text>
</comment>
<evidence type="ECO:0000256" key="1">
    <source>
        <dbReference type="SAM" id="SignalP"/>
    </source>
</evidence>
<proteinExistence type="predicted"/>
<dbReference type="Gene3D" id="2.40.128.110">
    <property type="entry name" value="Lipid/polyisoprenoid-binding, YceI-like"/>
    <property type="match status" value="1"/>
</dbReference>
<gene>
    <name evidence="3" type="ORF">C7456_10539</name>
</gene>
<sequence>MSPSPAMSRTLGLALLFSLGTARAASATYDIDPDHTYPSFEADHLGGLSVWRGKFNHTTGTVTLDKAAGTGTVDVVVDMRSADFGQEELNKGAQGEELFESDKYPTAHYVGRLAGFADGRPTEVVGELTLHGATHPLTLRIDSFKCMPHPMLKREVCGADALATFKRDDYGMSGGKDYGFRMDVTLRIQVEAIRRP</sequence>
<accession>A0A316I7N1</accession>
<feature type="chain" id="PRO_5016425217" evidence="1">
    <location>
        <begin position="25"/>
        <end position="196"/>
    </location>
</feature>
<dbReference type="SUPFAM" id="SSF101874">
    <property type="entry name" value="YceI-like"/>
    <property type="match status" value="1"/>
</dbReference>
<evidence type="ECO:0000259" key="2">
    <source>
        <dbReference type="SMART" id="SM00867"/>
    </source>
</evidence>
<dbReference type="PANTHER" id="PTHR34406:SF2">
    <property type="entry name" value="PERIPLASMIC PROTEIN"/>
    <property type="match status" value="1"/>
</dbReference>
<dbReference type="RefSeq" id="WP_211306285.1">
    <property type="nucleotide sequence ID" value="NZ_MSZV01000025.1"/>
</dbReference>
<evidence type="ECO:0000313" key="4">
    <source>
        <dbReference type="Proteomes" id="UP000245812"/>
    </source>
</evidence>